<protein>
    <submittedName>
        <fullName evidence="2">Uncharacterized protein</fullName>
    </submittedName>
</protein>
<evidence type="ECO:0000313" key="3">
    <source>
        <dbReference type="Proteomes" id="UP000243975"/>
    </source>
</evidence>
<organism evidence="2 3">
    <name type="scientific">Cynara cardunculus var. scolymus</name>
    <name type="common">Globe artichoke</name>
    <name type="synonym">Cynara scolymus</name>
    <dbReference type="NCBI Taxonomy" id="59895"/>
    <lineage>
        <taxon>Eukaryota</taxon>
        <taxon>Viridiplantae</taxon>
        <taxon>Streptophyta</taxon>
        <taxon>Embryophyta</taxon>
        <taxon>Tracheophyta</taxon>
        <taxon>Spermatophyta</taxon>
        <taxon>Magnoliopsida</taxon>
        <taxon>eudicotyledons</taxon>
        <taxon>Gunneridae</taxon>
        <taxon>Pentapetalae</taxon>
        <taxon>asterids</taxon>
        <taxon>campanulids</taxon>
        <taxon>Asterales</taxon>
        <taxon>Asteraceae</taxon>
        <taxon>Carduoideae</taxon>
        <taxon>Cardueae</taxon>
        <taxon>Carduinae</taxon>
        <taxon>Cynara</taxon>
    </lineage>
</organism>
<evidence type="ECO:0000313" key="2">
    <source>
        <dbReference type="EMBL" id="KVH92024.1"/>
    </source>
</evidence>
<sequence length="198" mass="23239">MKQRLKIRDLLIGYSWRRDYLQKRRMQPWSDPMKNFREKKGRVKKSKSGGREEWLIPCERYGQKPHLTKEERITKVTHSRTTETATPNSADRSDTGVPLTLSAAVSRGPLLLPSTEIKFLRLERGTKHEVKNKASKRRTTKLILGLDKRTKTRRASAKNKVTGYQIDLFDGSWFTDRDYNENRYFIGYGVAIQHYYKS</sequence>
<dbReference type="EMBL" id="LEKV01004876">
    <property type="protein sequence ID" value="KVH92024.1"/>
    <property type="molecule type" value="Genomic_DNA"/>
</dbReference>
<accession>A0A103XK14</accession>
<proteinExistence type="predicted"/>
<feature type="region of interest" description="Disordered" evidence="1">
    <location>
        <begin position="76"/>
        <end position="96"/>
    </location>
</feature>
<dbReference type="Gramene" id="KVH92024">
    <property type="protein sequence ID" value="KVH92024"/>
    <property type="gene ID" value="Ccrd_005950"/>
</dbReference>
<dbReference type="AlphaFoldDB" id="A0A103XK14"/>
<reference evidence="2 3" key="1">
    <citation type="journal article" date="2016" name="Sci. Rep.">
        <title>The genome sequence of the outbreeding globe artichoke constructed de novo incorporating a phase-aware low-pass sequencing strategy of F1 progeny.</title>
        <authorList>
            <person name="Scaglione D."/>
            <person name="Reyes-Chin-Wo S."/>
            <person name="Acquadro A."/>
            <person name="Froenicke L."/>
            <person name="Portis E."/>
            <person name="Beitel C."/>
            <person name="Tirone M."/>
            <person name="Mauro R."/>
            <person name="Lo Monaco A."/>
            <person name="Mauromicale G."/>
            <person name="Faccioli P."/>
            <person name="Cattivelli L."/>
            <person name="Rieseberg L."/>
            <person name="Michelmore R."/>
            <person name="Lanteri S."/>
        </authorList>
    </citation>
    <scope>NUCLEOTIDE SEQUENCE [LARGE SCALE GENOMIC DNA]</scope>
    <source>
        <strain evidence="2">2C</strain>
    </source>
</reference>
<dbReference type="Proteomes" id="UP000243975">
    <property type="component" value="Unassembled WGS sequence"/>
</dbReference>
<comment type="caution">
    <text evidence="2">The sequence shown here is derived from an EMBL/GenBank/DDBJ whole genome shotgun (WGS) entry which is preliminary data.</text>
</comment>
<evidence type="ECO:0000256" key="1">
    <source>
        <dbReference type="SAM" id="MobiDB-lite"/>
    </source>
</evidence>
<gene>
    <name evidence="2" type="ORF">Ccrd_005950</name>
</gene>
<keyword evidence="3" id="KW-1185">Reference proteome</keyword>
<name>A0A103XK14_CYNCS</name>